<evidence type="ECO:0000313" key="4">
    <source>
        <dbReference type="Proteomes" id="UP000054560"/>
    </source>
</evidence>
<dbReference type="AlphaFoldDB" id="A0A0L0G3W6"/>
<dbReference type="Proteomes" id="UP000054560">
    <property type="component" value="Unassembled WGS sequence"/>
</dbReference>
<dbReference type="EMBL" id="KQ241827">
    <property type="protein sequence ID" value="KNC83526.1"/>
    <property type="molecule type" value="Genomic_DNA"/>
</dbReference>
<keyword evidence="4" id="KW-1185">Reference proteome</keyword>
<dbReference type="RefSeq" id="XP_014157428.1">
    <property type="nucleotide sequence ID" value="XM_014301953.1"/>
</dbReference>
<dbReference type="GeneID" id="25904732"/>
<evidence type="ECO:0000256" key="1">
    <source>
        <dbReference type="SAM" id="MobiDB-lite"/>
    </source>
</evidence>
<feature type="domain" description="C2H2-type" evidence="2">
    <location>
        <begin position="377"/>
        <end position="400"/>
    </location>
</feature>
<proteinExistence type="predicted"/>
<reference evidence="3 4" key="1">
    <citation type="submission" date="2011-02" db="EMBL/GenBank/DDBJ databases">
        <title>The Genome Sequence of Sphaeroforma arctica JP610.</title>
        <authorList>
            <consortium name="The Broad Institute Genome Sequencing Platform"/>
            <person name="Russ C."/>
            <person name="Cuomo C."/>
            <person name="Young S.K."/>
            <person name="Zeng Q."/>
            <person name="Gargeya S."/>
            <person name="Alvarado L."/>
            <person name="Berlin A."/>
            <person name="Chapman S.B."/>
            <person name="Chen Z."/>
            <person name="Freedman E."/>
            <person name="Gellesch M."/>
            <person name="Goldberg J."/>
            <person name="Griggs A."/>
            <person name="Gujja S."/>
            <person name="Heilman E."/>
            <person name="Heiman D."/>
            <person name="Howarth C."/>
            <person name="Mehta T."/>
            <person name="Neiman D."/>
            <person name="Pearson M."/>
            <person name="Roberts A."/>
            <person name="Saif S."/>
            <person name="Shea T."/>
            <person name="Shenoy N."/>
            <person name="Sisk P."/>
            <person name="Stolte C."/>
            <person name="Sykes S."/>
            <person name="White J."/>
            <person name="Yandava C."/>
            <person name="Burger G."/>
            <person name="Gray M.W."/>
            <person name="Holland P.W.H."/>
            <person name="King N."/>
            <person name="Lang F.B.F."/>
            <person name="Roger A.J."/>
            <person name="Ruiz-Trillo I."/>
            <person name="Haas B."/>
            <person name="Nusbaum C."/>
            <person name="Birren B."/>
        </authorList>
    </citation>
    <scope>NUCLEOTIDE SEQUENCE [LARGE SCALE GENOMIC DNA]</scope>
    <source>
        <strain evidence="3 4">JP610</strain>
    </source>
</reference>
<evidence type="ECO:0000259" key="2">
    <source>
        <dbReference type="PROSITE" id="PS00028"/>
    </source>
</evidence>
<dbReference type="InterPro" id="IPR013087">
    <property type="entry name" value="Znf_C2H2_type"/>
</dbReference>
<sequence>MASFQDVTNTFIQGHTQTNTKDMSFSGNDSLMAILEDICRFSNNEITIPNRNSYTSSLEQPINTQESPDLIRYRSSSLIPVPTAVQDSSLDFNIPGAPRLGQSQRSVSMSALRYDSAPLPNMHSVNSQAEPYMFGQDTRNCDTHTQSGNLNSINTEHPSQVFPHRPLVSPSRPCSRIGSVSDDIGSRPNLGIMKSQSLSDLSNVSPTPYKSALSSLSEAEFSGGSSELYFPGSYTSATEFASSNPGYRLHKNYSTSHTDVSNMGLNMGLNPVSGLHEQIRFQPTLTSCDYLPQIAHGGQHPNDGHVDLKPSQHIPPSINPAPRLSLDSLATPSIYSLPQNKMKIARIQNPATQRQKNKARRASVRRQSAGLNRAYQCPVDNCTRRYEAWRSLQYHLKMNHQVATRLIQGQILATRKDSLTERDITRDITSNLITNSKE</sequence>
<gene>
    <name evidence="3" type="ORF">SARC_04228</name>
</gene>
<organism evidence="3 4">
    <name type="scientific">Sphaeroforma arctica JP610</name>
    <dbReference type="NCBI Taxonomy" id="667725"/>
    <lineage>
        <taxon>Eukaryota</taxon>
        <taxon>Ichthyosporea</taxon>
        <taxon>Ichthyophonida</taxon>
        <taxon>Sphaeroforma</taxon>
    </lineage>
</organism>
<accession>A0A0L0G3W6</accession>
<name>A0A0L0G3W6_9EUKA</name>
<protein>
    <recommendedName>
        <fullName evidence="2">C2H2-type domain-containing protein</fullName>
    </recommendedName>
</protein>
<feature type="region of interest" description="Disordered" evidence="1">
    <location>
        <begin position="157"/>
        <end position="188"/>
    </location>
</feature>
<dbReference type="PROSITE" id="PS00028">
    <property type="entry name" value="ZINC_FINGER_C2H2_1"/>
    <property type="match status" value="1"/>
</dbReference>
<evidence type="ECO:0000313" key="3">
    <source>
        <dbReference type="EMBL" id="KNC83526.1"/>
    </source>
</evidence>